<dbReference type="Gene3D" id="3.40.50.10390">
    <property type="entry name" value="Gingipain r, domain 1"/>
    <property type="match status" value="1"/>
</dbReference>
<dbReference type="InterPro" id="IPR001769">
    <property type="entry name" value="Gingipain"/>
</dbReference>
<reference evidence="4" key="1">
    <citation type="submission" date="2023-07" db="EMBL/GenBank/DDBJ databases">
        <authorList>
            <person name="Kim M.K."/>
        </authorList>
    </citation>
    <scope>NUCLEOTIDE SEQUENCE</scope>
    <source>
        <strain evidence="4">ASUV-10-1</strain>
    </source>
</reference>
<evidence type="ECO:0000256" key="2">
    <source>
        <dbReference type="SAM" id="SignalP"/>
    </source>
</evidence>
<keyword evidence="5" id="KW-1185">Reference proteome</keyword>
<proteinExistence type="predicted"/>
<dbReference type="NCBIfam" id="NF033707">
    <property type="entry name" value="T9SS_sortase"/>
    <property type="match status" value="1"/>
</dbReference>
<feature type="chain" id="PRO_5046431208" evidence="2">
    <location>
        <begin position="20"/>
        <end position="1336"/>
    </location>
</feature>
<name>A0ABT9BFK1_9BACT</name>
<comment type="caution">
    <text evidence="4">The sequence shown here is derived from an EMBL/GenBank/DDBJ whole genome shotgun (WGS) entry which is preliminary data.</text>
</comment>
<dbReference type="InterPro" id="IPR029030">
    <property type="entry name" value="Caspase-like_dom_sf"/>
</dbReference>
<dbReference type="Gene3D" id="3.40.50.1460">
    <property type="match status" value="1"/>
</dbReference>
<gene>
    <name evidence="4" type="primary">porU</name>
    <name evidence="4" type="ORF">Q5H93_20080</name>
</gene>
<dbReference type="InterPro" id="IPR029031">
    <property type="entry name" value="Gingipain_N_sf"/>
</dbReference>
<dbReference type="Gene3D" id="2.60.40.4070">
    <property type="match status" value="1"/>
</dbReference>
<dbReference type="Pfam" id="PF01364">
    <property type="entry name" value="Peptidase_C25"/>
    <property type="match status" value="1"/>
</dbReference>
<organism evidence="4 5">
    <name type="scientific">Hymenobacter aranciens</name>
    <dbReference type="NCBI Taxonomy" id="3063996"/>
    <lineage>
        <taxon>Bacteria</taxon>
        <taxon>Pseudomonadati</taxon>
        <taxon>Bacteroidota</taxon>
        <taxon>Cytophagia</taxon>
        <taxon>Cytophagales</taxon>
        <taxon>Hymenobacteraceae</taxon>
        <taxon>Hymenobacter</taxon>
    </lineage>
</organism>
<feature type="signal peptide" evidence="2">
    <location>
        <begin position="1"/>
        <end position="19"/>
    </location>
</feature>
<dbReference type="RefSeq" id="WP_305008455.1">
    <property type="nucleotide sequence ID" value="NZ_JAUQSY010000016.1"/>
</dbReference>
<evidence type="ECO:0000313" key="4">
    <source>
        <dbReference type="EMBL" id="MDO7877054.1"/>
    </source>
</evidence>
<feature type="domain" description="Gingipain" evidence="3">
    <location>
        <begin position="544"/>
        <end position="961"/>
    </location>
</feature>
<dbReference type="SUPFAM" id="SSF52129">
    <property type="entry name" value="Caspase-like"/>
    <property type="match status" value="1"/>
</dbReference>
<dbReference type="CDD" id="cd02258">
    <property type="entry name" value="Peptidase_C25_N"/>
    <property type="match status" value="1"/>
</dbReference>
<evidence type="ECO:0000259" key="3">
    <source>
        <dbReference type="Pfam" id="PF01364"/>
    </source>
</evidence>
<protein>
    <submittedName>
        <fullName evidence="4">Type IX secretion system sortase PorU</fullName>
    </submittedName>
</protein>
<accession>A0ABT9BFK1</accession>
<dbReference type="EMBL" id="JAUQSY010000016">
    <property type="protein sequence ID" value="MDO7877054.1"/>
    <property type="molecule type" value="Genomic_DNA"/>
</dbReference>
<sequence length="1336" mass="146227">MRYLFLLLALAGFTTTTMAPVRAQSGGTTAHGVIKWGGTTEVPSRNSRKQRVPTFAGAYYNLDDQVGMFSLRLTGNVLDGQLTNTVYEPFPAEEAKLFSLSKLPAGPTPTLRSGTEMKQPITHLSLGTVRRNSQTGQPERLVSFDYVYSPTAVAARGGRARGHAAGSVLKTGEWFKIGVAESGIYKLDFNTLRTMGVNVQGIDQRRIKVYGNSMGILPQLNSTYRPDDLAENAVMFVGNAGNTFDASSSLLFYSPGAHTWQYTNGTFQHRNNIYCDTTYYFITVGDTPNGRRVSPMARPATTGSEPSITTFTDRYFYEHDLANLLYSGREWVGDGFSSGTAKNFTFSDVPDLVVGSTLHVKSAAVSTATLSTAFQLTLNGAPLGTQTLAPTQTCGYCPVAMPTTNTFQASVPAGYGNSLQIGMTYNSGSNANAYLDYLEITAQRQLRLSGAQQEFRSLDNIVPQAISRFVLSNATDAVVWDVTNPRNARAPQFDAATGEFWALTDSVREYVAFRPNGTLKTVRSFGRVANQDLHALNSNGLLDMVIVTYPAFKAQAERLANHRRTHNNLQVAVVTTNEVYNEYSSGGQDVTAIRDLMKQVYDRAPAGKHLFLLLFGDASYDYKSDPMNDKTAEPAWWAQRVPFKNTADFDRYNQNYVPTYESRESFVPFYSLTGEDRKSYSSDDYFGFLDDHEGEWAEPVAGFNEYQDIGVGRLPIRTPVDNPRSAVHAEEMVTKLLGYDATASFGKWRNRVTLTSDDGDGGIFALEQTNGLSGSDEIASRIQTTYPVYNIHKAYLDMYPQVSVAAGQRSPEAMKAIDASFEQGSLVINYLGHGGPKGLTDEQIVTNASVMALQNPNNLAFMVTGTCDFSTYDSPDIVSAGEQVLTDNIQGGAVGLFTTTRVVDASLNAGLNKAFYNRLFQRISNRHPSIATITMLSKNDYTGGGTNNRNYTLLADPSMVLAYPEQTVTLDTISRHQTRNGAMAWVVSDTLKALTQVRLKGRVLDLNGNVNTTFNGTAQITIFDKPTISRTFGDEYSRTNMPGDAPQDIKVQESVVYGGQATVINGHYTVTFVVPRDINYSPGLGKASLYAFDPTQHIDAHGYRGTVIGGSGTGSGDNAPPVIGLFMDDESFVFGGTTAQNTTLLGDLSDENGINTTGAGIGHEITATLDNDPVKVVILNDSYVSKVDDFTSGRVKYLFKNLTLGPHVLRVKAWDTYNNSSEKEIEFVVSHNEQLAINHVLNYPNPFAGNTTFMFDHNRAGDDLDVQVQIFTVAGKLVRTLRSTVFGSEAHQKGLTWNGRDEYDDQLARGVYIYRVSVRSPGNGTASKFEKLVILN</sequence>
<evidence type="ECO:0000256" key="1">
    <source>
        <dbReference type="ARBA" id="ARBA00022729"/>
    </source>
</evidence>
<evidence type="ECO:0000313" key="5">
    <source>
        <dbReference type="Proteomes" id="UP001176429"/>
    </source>
</evidence>
<dbReference type="Proteomes" id="UP001176429">
    <property type="component" value="Unassembled WGS sequence"/>
</dbReference>
<keyword evidence="1 2" id="KW-0732">Signal</keyword>